<proteinExistence type="predicted"/>
<dbReference type="Proteomes" id="UP001209878">
    <property type="component" value="Unassembled WGS sequence"/>
</dbReference>
<dbReference type="PANTHER" id="PTHR15901:SF16">
    <property type="entry name" value="TESTICULAR HAPLOID EXPRESSED GENE PROTEIN"/>
    <property type="match status" value="1"/>
</dbReference>
<evidence type="ECO:0000313" key="3">
    <source>
        <dbReference type="EMBL" id="KAK2173768.1"/>
    </source>
</evidence>
<sequence length="276" mass="30628">MVQWGTQEQLTPPTRAAQRAKASSRIQEMSNPKTFYYPFGYVETKVSERRASVETFHRPNPVWPVRSEAMHAKLTSYTAQLAKPKNRLAKSADAADRNNQNNNNANANGRPQLLRVHSCSMARIGQLATPKQPPNDYKPPRPPQTQVSIESLKASLSPRGEDLSAPRPKQAGPFRDPMWQIPTPAKSATPTLRLTELSKHKVIPDEYKQPYSPAREISAAAKRAVASTRVSELSSPAIRDAMDKVQFNAQAFVVSEAALKARASNRITELAQPIVR</sequence>
<accession>A0AAD9NMA0</accession>
<evidence type="ECO:0000256" key="2">
    <source>
        <dbReference type="SAM" id="MobiDB-lite"/>
    </source>
</evidence>
<evidence type="ECO:0008006" key="5">
    <source>
        <dbReference type="Google" id="ProtNLM"/>
    </source>
</evidence>
<evidence type="ECO:0000313" key="4">
    <source>
        <dbReference type="Proteomes" id="UP001209878"/>
    </source>
</evidence>
<evidence type="ECO:0000256" key="1">
    <source>
        <dbReference type="ARBA" id="ARBA00022737"/>
    </source>
</evidence>
<gene>
    <name evidence="3" type="ORF">NP493_850g01013</name>
</gene>
<dbReference type="PANTHER" id="PTHR15901">
    <property type="entry name" value="TESTICULAR HAPLOID EXPRESSED GENE PROTEIN"/>
    <property type="match status" value="1"/>
</dbReference>
<feature type="compositionally biased region" description="Pro residues" evidence="2">
    <location>
        <begin position="131"/>
        <end position="143"/>
    </location>
</feature>
<reference evidence="3" key="1">
    <citation type="journal article" date="2023" name="Mol. Biol. Evol.">
        <title>Third-Generation Sequencing Reveals the Adaptive Role of the Epigenome in Three Deep-Sea Polychaetes.</title>
        <authorList>
            <person name="Perez M."/>
            <person name="Aroh O."/>
            <person name="Sun Y."/>
            <person name="Lan Y."/>
            <person name="Juniper S.K."/>
            <person name="Young C.R."/>
            <person name="Angers B."/>
            <person name="Qian P.Y."/>
        </authorList>
    </citation>
    <scope>NUCLEOTIDE SEQUENCE</scope>
    <source>
        <strain evidence="3">R07B-5</strain>
    </source>
</reference>
<feature type="compositionally biased region" description="Low complexity" evidence="2">
    <location>
        <begin position="97"/>
        <end position="108"/>
    </location>
</feature>
<dbReference type="SMART" id="SM00705">
    <property type="entry name" value="THEG"/>
    <property type="match status" value="7"/>
</dbReference>
<dbReference type="AlphaFoldDB" id="A0AAD9NMA0"/>
<feature type="region of interest" description="Disordered" evidence="2">
    <location>
        <begin position="1"/>
        <end position="26"/>
    </location>
</feature>
<keyword evidence="4" id="KW-1185">Reference proteome</keyword>
<feature type="region of interest" description="Disordered" evidence="2">
    <location>
        <begin position="82"/>
        <end position="111"/>
    </location>
</feature>
<organism evidence="3 4">
    <name type="scientific">Ridgeia piscesae</name>
    <name type="common">Tubeworm</name>
    <dbReference type="NCBI Taxonomy" id="27915"/>
    <lineage>
        <taxon>Eukaryota</taxon>
        <taxon>Metazoa</taxon>
        <taxon>Spiralia</taxon>
        <taxon>Lophotrochozoa</taxon>
        <taxon>Annelida</taxon>
        <taxon>Polychaeta</taxon>
        <taxon>Sedentaria</taxon>
        <taxon>Canalipalpata</taxon>
        <taxon>Sabellida</taxon>
        <taxon>Siboglinidae</taxon>
        <taxon>Ridgeia</taxon>
    </lineage>
</organism>
<feature type="region of interest" description="Disordered" evidence="2">
    <location>
        <begin position="155"/>
        <end position="185"/>
    </location>
</feature>
<dbReference type="Pfam" id="PF14912">
    <property type="entry name" value="THEG"/>
    <property type="match status" value="4"/>
</dbReference>
<feature type="compositionally biased region" description="Polar residues" evidence="2">
    <location>
        <begin position="1"/>
        <end position="12"/>
    </location>
</feature>
<protein>
    <recommendedName>
        <fullName evidence="5">Testicular haploid expressed gene protein-like</fullName>
    </recommendedName>
</protein>
<comment type="caution">
    <text evidence="3">The sequence shown here is derived from an EMBL/GenBank/DDBJ whole genome shotgun (WGS) entry which is preliminary data.</text>
</comment>
<dbReference type="InterPro" id="IPR006623">
    <property type="entry name" value="THEG"/>
</dbReference>
<keyword evidence="1" id="KW-0677">Repeat</keyword>
<dbReference type="EMBL" id="JAODUO010000849">
    <property type="protein sequence ID" value="KAK2173768.1"/>
    <property type="molecule type" value="Genomic_DNA"/>
</dbReference>
<name>A0AAD9NMA0_RIDPI</name>
<feature type="region of interest" description="Disordered" evidence="2">
    <location>
        <begin position="127"/>
        <end position="146"/>
    </location>
</feature>
<dbReference type="InterPro" id="IPR042401">
    <property type="entry name" value="SPMAP2-like"/>
</dbReference>